<keyword evidence="1" id="KW-0472">Membrane</keyword>
<evidence type="ECO:0000313" key="3">
    <source>
        <dbReference type="Proteomes" id="UP000183385"/>
    </source>
</evidence>
<reference evidence="2 3" key="1">
    <citation type="submission" date="2016-10" db="EMBL/GenBank/DDBJ databases">
        <authorList>
            <person name="Varghese N."/>
            <person name="Submissions S."/>
        </authorList>
    </citation>
    <scope>NUCLEOTIDE SEQUENCE [LARGE SCALE GENOMIC DNA]</scope>
    <source>
        <strain evidence="2 3">LMG 18378</strain>
    </source>
</reference>
<dbReference type="InterPro" id="IPR009872">
    <property type="entry name" value="DUF1427"/>
</dbReference>
<organism evidence="2 3">
    <name type="scientific">Pseudomonas citronellolis</name>
    <dbReference type="NCBI Taxonomy" id="53408"/>
    <lineage>
        <taxon>Bacteria</taxon>
        <taxon>Pseudomonadati</taxon>
        <taxon>Pseudomonadota</taxon>
        <taxon>Gammaproteobacteria</taxon>
        <taxon>Pseudomonadales</taxon>
        <taxon>Pseudomonadaceae</taxon>
        <taxon>Pseudomonas</taxon>
    </lineage>
</organism>
<keyword evidence="1" id="KW-1133">Transmembrane helix</keyword>
<proteinExistence type="predicted"/>
<dbReference type="Pfam" id="PF07235">
    <property type="entry name" value="DUF1427"/>
    <property type="match status" value="1"/>
</dbReference>
<name>A0AAQ1KNW3_9PSED</name>
<keyword evidence="3" id="KW-1185">Reference proteome</keyword>
<evidence type="ECO:0000313" key="2">
    <source>
        <dbReference type="EMBL" id="SFD94282.1"/>
    </source>
</evidence>
<dbReference type="NCBIfam" id="TIGR03510">
    <property type="entry name" value="XapX"/>
    <property type="match status" value="1"/>
</dbReference>
<accession>A0AAQ1KNW3</accession>
<dbReference type="Proteomes" id="UP000183385">
    <property type="component" value="Unassembled WGS sequence"/>
</dbReference>
<keyword evidence="1" id="KW-0812">Transmembrane</keyword>
<evidence type="ECO:0000256" key="1">
    <source>
        <dbReference type="SAM" id="Phobius"/>
    </source>
</evidence>
<protein>
    <submittedName>
        <fullName evidence="2">XapX domain-containing protein</fullName>
    </submittedName>
</protein>
<dbReference type="InterPro" id="IPR020017">
    <property type="entry name" value="XapX_domain"/>
</dbReference>
<gene>
    <name evidence="2" type="ORF">SAMN05216577_14825</name>
</gene>
<sequence>MKLYVLSLGAGLLVGIIYSLLNVRSPAPPLVALVGLLGILVGEQVIPVGKQLLSGTAFSTACDKAQATNHVLGQLPGRQASEEAAERERT</sequence>
<feature type="transmembrane region" description="Helical" evidence="1">
    <location>
        <begin position="29"/>
        <end position="46"/>
    </location>
</feature>
<comment type="caution">
    <text evidence="2">The sequence shown here is derived from an EMBL/GenBank/DDBJ whole genome shotgun (WGS) entry which is preliminary data.</text>
</comment>
<dbReference type="AlphaFoldDB" id="A0AAQ1KNW3"/>
<dbReference type="RefSeq" id="WP_074985944.1">
    <property type="nucleotide sequence ID" value="NZ_CP101752.1"/>
</dbReference>
<dbReference type="EMBL" id="FOLS01000048">
    <property type="protein sequence ID" value="SFD94282.1"/>
    <property type="molecule type" value="Genomic_DNA"/>
</dbReference>